<evidence type="ECO:0000313" key="3">
    <source>
        <dbReference type="Proteomes" id="UP001190700"/>
    </source>
</evidence>
<evidence type="ECO:0000256" key="1">
    <source>
        <dbReference type="SAM" id="MobiDB-lite"/>
    </source>
</evidence>
<proteinExistence type="predicted"/>
<comment type="caution">
    <text evidence="2">The sequence shown here is derived from an EMBL/GenBank/DDBJ whole genome shotgun (WGS) entry which is preliminary data.</text>
</comment>
<sequence>MPSNEVARGAGISDDTSNFADSGDFSPSSSPAQVGDLASAAADMQQDEDEFYETGSRHDEGSTDGEGGQSRLRDLRERTPEDGYDSEEESSARRAAYGFW</sequence>
<dbReference type="Proteomes" id="UP001190700">
    <property type="component" value="Unassembled WGS sequence"/>
</dbReference>
<feature type="compositionally biased region" description="Basic and acidic residues" evidence="1">
    <location>
        <begin position="71"/>
        <end position="81"/>
    </location>
</feature>
<reference evidence="2 3" key="1">
    <citation type="journal article" date="2015" name="Genome Biol. Evol.">
        <title>Comparative Genomics of a Bacterivorous Green Alga Reveals Evolutionary Causalities and Consequences of Phago-Mixotrophic Mode of Nutrition.</title>
        <authorList>
            <person name="Burns J.A."/>
            <person name="Paasch A."/>
            <person name="Narechania A."/>
            <person name="Kim E."/>
        </authorList>
    </citation>
    <scope>NUCLEOTIDE SEQUENCE [LARGE SCALE GENOMIC DNA]</scope>
    <source>
        <strain evidence="2 3">PLY_AMNH</strain>
    </source>
</reference>
<dbReference type="EMBL" id="LGRX02006289">
    <property type="protein sequence ID" value="KAK3276985.1"/>
    <property type="molecule type" value="Genomic_DNA"/>
</dbReference>
<name>A0AAE0GEY7_9CHLO</name>
<protein>
    <submittedName>
        <fullName evidence="2">Uncharacterized protein</fullName>
    </submittedName>
</protein>
<dbReference type="AlphaFoldDB" id="A0AAE0GEY7"/>
<accession>A0AAE0GEY7</accession>
<feature type="compositionally biased region" description="Polar residues" evidence="1">
    <location>
        <begin position="14"/>
        <end position="32"/>
    </location>
</feature>
<evidence type="ECO:0000313" key="2">
    <source>
        <dbReference type="EMBL" id="KAK3276985.1"/>
    </source>
</evidence>
<keyword evidence="3" id="KW-1185">Reference proteome</keyword>
<feature type="region of interest" description="Disordered" evidence="1">
    <location>
        <begin position="1"/>
        <end position="100"/>
    </location>
</feature>
<gene>
    <name evidence="2" type="ORF">CYMTET_14982</name>
</gene>
<organism evidence="2 3">
    <name type="scientific">Cymbomonas tetramitiformis</name>
    <dbReference type="NCBI Taxonomy" id="36881"/>
    <lineage>
        <taxon>Eukaryota</taxon>
        <taxon>Viridiplantae</taxon>
        <taxon>Chlorophyta</taxon>
        <taxon>Pyramimonadophyceae</taxon>
        <taxon>Pyramimonadales</taxon>
        <taxon>Pyramimonadaceae</taxon>
        <taxon>Cymbomonas</taxon>
    </lineage>
</organism>